<evidence type="ECO:0000313" key="3">
    <source>
        <dbReference type="Proteomes" id="UP000076004"/>
    </source>
</evidence>
<dbReference type="InterPro" id="IPR019111">
    <property type="entry name" value="PRESA_N"/>
</dbReference>
<dbReference type="PANTHER" id="PTHR36193">
    <property type="entry name" value="PHISTB DOMAIN-CONTAINING RESA-LIKE PROTEIN 1"/>
    <property type="match status" value="1"/>
</dbReference>
<evidence type="ECO:0000313" key="2">
    <source>
        <dbReference type="EMBL" id="KYN93208.1"/>
    </source>
</evidence>
<gene>
    <name evidence="2" type="ORF">PGSY75_0029100</name>
</gene>
<dbReference type="KEGG" id="pgab:PGSY75_0029100"/>
<sequence>MSANESVDVAVETQTEKTFNNTMELMDEKPLELYYSNNNREESVEKFLSKLGNFNRDHSGISTIERANSILRLCNNKKEVIVLEEHDILSQFLKAHVSNVFSENKSLFKHLLNKDICTTYEINFDKNSESTLLTNKNDLQINKEISLLGNESEQINKLLDLWKRVVKNEENKFNLLKRNLYSQYLKLRNRSRLPHDKLNSILNECNMIVKKYNNNNYKIINEKYQVWLTVTPHNIFEFKIFIMAYRLTWRTLIKELHTEYTELLKRSFK</sequence>
<feature type="domain" description="Plasmodium RESA N-terminal" evidence="1">
    <location>
        <begin position="135"/>
        <end position="259"/>
    </location>
</feature>
<name>A0A151L2M6_9APIC</name>
<accession>A0A151L2M6</accession>
<dbReference type="GeneID" id="29774020"/>
<dbReference type="InterPro" id="IPR044885">
    <property type="entry name" value="PRESA_N_sf"/>
</dbReference>
<dbReference type="VEuPathDB" id="PlasmoDB:PGABG01_0017600"/>
<dbReference type="RefSeq" id="XP_018638811.1">
    <property type="nucleotide sequence ID" value="XM_018783431.1"/>
</dbReference>
<evidence type="ECO:0000259" key="1">
    <source>
        <dbReference type="Pfam" id="PF09687"/>
    </source>
</evidence>
<dbReference type="Gene3D" id="6.10.280.180">
    <property type="entry name" value="Plasmodium RESA, N-terminal helical domain"/>
    <property type="match status" value="1"/>
</dbReference>
<proteinExistence type="predicted"/>
<dbReference type="EMBL" id="LVLB01000282">
    <property type="protein sequence ID" value="KYN93208.1"/>
    <property type="molecule type" value="Genomic_DNA"/>
</dbReference>
<feature type="non-terminal residue" evidence="2">
    <location>
        <position position="1"/>
    </location>
</feature>
<organism evidence="2 3">
    <name type="scientific">Plasmodium gaboni</name>
    <dbReference type="NCBI Taxonomy" id="647221"/>
    <lineage>
        <taxon>Eukaryota</taxon>
        <taxon>Sar</taxon>
        <taxon>Alveolata</taxon>
        <taxon>Apicomplexa</taxon>
        <taxon>Aconoidasida</taxon>
        <taxon>Haemosporida</taxon>
        <taxon>Plasmodiidae</taxon>
        <taxon>Plasmodium</taxon>
        <taxon>Plasmodium (Laverania)</taxon>
    </lineage>
</organism>
<dbReference type="Proteomes" id="UP000076004">
    <property type="component" value="Unassembled WGS sequence"/>
</dbReference>
<dbReference type="VEuPathDB" id="PlasmoDB:PGSY75_0029100"/>
<reference evidence="2 3" key="1">
    <citation type="journal article" date="2016" name="Nat. Commun.">
        <title>Genomes of cryptic chimpanzee Plasmodium species reveal key evolutionary events leading to human malaria.</title>
        <authorList>
            <person name="Sundararaman S.A."/>
            <person name="Plenderleith L.J."/>
            <person name="Liu W."/>
            <person name="Loy D.E."/>
            <person name="Learn G.H."/>
            <person name="Li Y."/>
            <person name="Shaw K.S."/>
            <person name="Ayouba A."/>
            <person name="Peeters M."/>
            <person name="Speede S."/>
            <person name="Shaw G.M."/>
            <person name="Bushman F.D."/>
            <person name="Brisson D."/>
            <person name="Rayner J.C."/>
            <person name="Sharp P.M."/>
            <person name="Hahn B.H."/>
        </authorList>
    </citation>
    <scope>NUCLEOTIDE SEQUENCE [LARGE SCALE GENOMIC DNA]</scope>
    <source>
        <strain evidence="2 3">SY75</strain>
    </source>
</reference>
<dbReference type="PANTHER" id="PTHR36193:SF23">
    <property type="entry name" value="PHISTB DOMAIN-CONTAINING RESA-LIKE PROTEIN 1"/>
    <property type="match status" value="1"/>
</dbReference>
<dbReference type="AlphaFoldDB" id="A0A151L2M6"/>
<dbReference type="Pfam" id="PF09687">
    <property type="entry name" value="PRESAN"/>
    <property type="match status" value="1"/>
</dbReference>
<comment type="caution">
    <text evidence="2">The sequence shown here is derived from an EMBL/GenBank/DDBJ whole genome shotgun (WGS) entry which is preliminary data.</text>
</comment>
<protein>
    <submittedName>
        <fullName evidence="2">Exported protein (PHISTb)</fullName>
    </submittedName>
</protein>